<dbReference type="InterPro" id="IPR012341">
    <property type="entry name" value="6hp_glycosidase-like_sf"/>
</dbReference>
<dbReference type="Gene3D" id="1.50.10.10">
    <property type="match status" value="1"/>
</dbReference>
<comment type="similarity">
    <text evidence="2 12">Belongs to the glycosyl hydrolase 63 family.</text>
</comment>
<keyword evidence="7" id="KW-1133">Transmembrane helix</keyword>
<evidence type="ECO:0000256" key="10">
    <source>
        <dbReference type="ARBA" id="ARBA00023295"/>
    </source>
</evidence>
<dbReference type="Proteomes" id="UP001140011">
    <property type="component" value="Unassembled WGS sequence"/>
</dbReference>
<dbReference type="AlphaFoldDB" id="A0A9W8GZS3"/>
<gene>
    <name evidence="15" type="primary">CWH41_1</name>
    <name evidence="15" type="ORF">GGI19_003726</name>
</gene>
<evidence type="ECO:0000259" key="14">
    <source>
        <dbReference type="Pfam" id="PF16923"/>
    </source>
</evidence>
<evidence type="ECO:0000256" key="12">
    <source>
        <dbReference type="RuleBase" id="RU368089"/>
    </source>
</evidence>
<evidence type="ECO:0000256" key="1">
    <source>
        <dbReference type="ARBA" id="ARBA00004648"/>
    </source>
</evidence>
<keyword evidence="3" id="KW-0812">Transmembrane</keyword>
<dbReference type="PANTHER" id="PTHR10412:SF11">
    <property type="entry name" value="MANNOSYL-OLIGOSACCHARIDE GLUCOSIDASE"/>
    <property type="match status" value="1"/>
</dbReference>
<feature type="domain" description="Glycosyl hydrolase family 63 C-terminal" evidence="13">
    <location>
        <begin position="144"/>
        <end position="203"/>
    </location>
</feature>
<keyword evidence="9" id="KW-0325">Glycoprotein</keyword>
<reference evidence="15" key="1">
    <citation type="submission" date="2022-07" db="EMBL/GenBank/DDBJ databases">
        <title>Phylogenomic reconstructions and comparative analyses of Kickxellomycotina fungi.</title>
        <authorList>
            <person name="Reynolds N.K."/>
            <person name="Stajich J.E."/>
            <person name="Barry K."/>
            <person name="Grigoriev I.V."/>
            <person name="Crous P."/>
            <person name="Smith M.E."/>
        </authorList>
    </citation>
    <scope>NUCLEOTIDE SEQUENCE</scope>
    <source>
        <strain evidence="15">BCRC 34297</strain>
    </source>
</reference>
<dbReference type="GO" id="GO:0004573">
    <property type="term" value="F:Glc3Man9GlcNAc2 oligosaccharide glucosidase activity"/>
    <property type="evidence" value="ECO:0007669"/>
    <property type="project" value="UniProtKB-UniRule"/>
</dbReference>
<evidence type="ECO:0000256" key="9">
    <source>
        <dbReference type="ARBA" id="ARBA00023180"/>
    </source>
</evidence>
<evidence type="ECO:0000256" key="5">
    <source>
        <dbReference type="ARBA" id="ARBA00022824"/>
    </source>
</evidence>
<dbReference type="InterPro" id="IPR031335">
    <property type="entry name" value="Glyco_hydro_63_C"/>
</dbReference>
<comment type="function">
    <text evidence="12">Cleaves the distal alpha 1,2-linked glucose residue from the Glc(3)Man(9)GlcNAc(2) oligosaccharide precursor.</text>
</comment>
<comment type="subcellular location">
    <subcellularLocation>
        <location evidence="1 12">Endoplasmic reticulum membrane</location>
        <topology evidence="1 12">Single-pass type II membrane protein</topology>
    </subcellularLocation>
</comment>
<evidence type="ECO:0000256" key="2">
    <source>
        <dbReference type="ARBA" id="ARBA00010833"/>
    </source>
</evidence>
<dbReference type="OrthoDB" id="410058at2759"/>
<evidence type="ECO:0000256" key="4">
    <source>
        <dbReference type="ARBA" id="ARBA00022801"/>
    </source>
</evidence>
<keyword evidence="6" id="KW-0735">Signal-anchor</keyword>
<dbReference type="GO" id="GO:0009311">
    <property type="term" value="P:oligosaccharide metabolic process"/>
    <property type="evidence" value="ECO:0007669"/>
    <property type="project" value="UniProtKB-UniRule"/>
</dbReference>
<keyword evidence="10 12" id="KW-0326">Glycosidase</keyword>
<dbReference type="Pfam" id="PF16923">
    <property type="entry name" value="Glyco_hydro_63N"/>
    <property type="match status" value="1"/>
</dbReference>
<dbReference type="InterPro" id="IPR038518">
    <property type="entry name" value="Glyco_hydro_63N_sf"/>
</dbReference>
<dbReference type="GO" id="GO:0005789">
    <property type="term" value="C:endoplasmic reticulum membrane"/>
    <property type="evidence" value="ECO:0007669"/>
    <property type="project" value="UniProtKB-SubCell"/>
</dbReference>
<organism evidence="15 16">
    <name type="scientific">Coemansia pectinata</name>
    <dbReference type="NCBI Taxonomy" id="1052879"/>
    <lineage>
        <taxon>Eukaryota</taxon>
        <taxon>Fungi</taxon>
        <taxon>Fungi incertae sedis</taxon>
        <taxon>Zoopagomycota</taxon>
        <taxon>Kickxellomycotina</taxon>
        <taxon>Kickxellomycetes</taxon>
        <taxon>Kickxellales</taxon>
        <taxon>Kickxellaceae</taxon>
        <taxon>Coemansia</taxon>
    </lineage>
</organism>
<dbReference type="Gene3D" id="2.70.98.110">
    <property type="entry name" value="Glycosyl hydrolase family 63, N-terminal domain"/>
    <property type="match status" value="1"/>
</dbReference>
<evidence type="ECO:0000313" key="15">
    <source>
        <dbReference type="EMBL" id="KAJ2752593.1"/>
    </source>
</evidence>
<evidence type="ECO:0000256" key="6">
    <source>
        <dbReference type="ARBA" id="ARBA00022968"/>
    </source>
</evidence>
<keyword evidence="16" id="KW-1185">Reference proteome</keyword>
<dbReference type="EC" id="3.2.1.106" evidence="11 12"/>
<comment type="caution">
    <text evidence="15">The sequence shown here is derived from an EMBL/GenBank/DDBJ whole genome shotgun (WGS) entry which is preliminary data.</text>
</comment>
<evidence type="ECO:0000256" key="3">
    <source>
        <dbReference type="ARBA" id="ARBA00022692"/>
    </source>
</evidence>
<dbReference type="Pfam" id="PF03200">
    <property type="entry name" value="Glyco_hydro_63"/>
    <property type="match status" value="1"/>
</dbReference>
<keyword evidence="5 12" id="KW-0256">Endoplasmic reticulum</keyword>
<dbReference type="InterPro" id="IPR004888">
    <property type="entry name" value="Glycoside_hydrolase_63"/>
</dbReference>
<feature type="domain" description="Glycosyl hydrolase family 63 N-terminal" evidence="14">
    <location>
        <begin position="2"/>
        <end position="128"/>
    </location>
</feature>
<proteinExistence type="inferred from homology"/>
<evidence type="ECO:0000256" key="8">
    <source>
        <dbReference type="ARBA" id="ARBA00023136"/>
    </source>
</evidence>
<sequence length="216" mass="23726">MRDSDQGVEIKSTFIKVSGELGGSWAVRFTGRTLNEGMQGVSLVYYFGLKGNGTLSTPVKDNVAMVRDRTPDLSKFRISIIPLHSNQYPVVPEDFRNIGGIHSSKGSGVGLKVPKTDVWKAKDAFQDVLLCADKSLRLDIEVVDGIASNRRKEFDTRFESSFILREKGFSDAQIEMARNALNSLIGGIGYFHGSGLVSSNPKSEYGHSESKVKMSE</sequence>
<dbReference type="EMBL" id="JANBUH010000266">
    <property type="protein sequence ID" value="KAJ2752593.1"/>
    <property type="molecule type" value="Genomic_DNA"/>
</dbReference>
<comment type="catalytic activity">
    <reaction evidence="12">
        <text>N(4)-(alpha-D-Glc-(1-&gt;2)-alpha-D-Glc-(1-&gt;3)-alpha-D-Glc-(1-&gt;3)-alpha-D-Man-(1-&gt;2)-alpha-D-Man-(1-&gt;2)-alpha-D-Man-(1-&gt;3)-[alpha-D-Man-(1-&gt;2)-alpha-D-Man-(1-&gt;3)-[alpha-D-Man-(1-&gt;2)-alpha-D-Man-(1-&gt;6)]-alpha-D-Man-(1-&gt;6)]-beta-D-Man-(1-&gt;4)-beta-D-GlcNAc-(1-&gt;4)-beta-D-GlcNAc)-L-asparaginyl-[protein] + H2O = N(4)-(alpha-D-Glc-(1-&gt;3)-alpha-D-Glc-(1-&gt;3)-alpha-D-Man-(1-&gt;2)-alpha-D-Man-(1-&gt;2)-alpha-D-Man-(1-&gt;3)-[alpha-D-Man-(1-&gt;2)-alpha-D-Man-(1-&gt;3)-[alpha-D-Man-(1-&gt;2)-alpha-D-Man-(1-&gt;6)]-alpha-D-Man-(1-&gt;6)]-beta-D-Man-(1-&gt;4)-beta-D-GlcNAc-(1-&gt;4)-beta-D-GlcNAc)-L-asparaginyl-[protein] + beta-D-glucose</text>
        <dbReference type="Rhea" id="RHEA:55988"/>
        <dbReference type="Rhea" id="RHEA-COMP:12806"/>
        <dbReference type="Rhea" id="RHEA-COMP:14355"/>
        <dbReference type="ChEBI" id="CHEBI:15377"/>
        <dbReference type="ChEBI" id="CHEBI:15903"/>
        <dbReference type="ChEBI" id="CHEBI:59082"/>
        <dbReference type="ChEBI" id="CHEBI:132537"/>
        <dbReference type="EC" id="3.2.1.106"/>
    </reaction>
</comment>
<name>A0A9W8GZS3_9FUNG</name>
<evidence type="ECO:0000256" key="7">
    <source>
        <dbReference type="ARBA" id="ARBA00022989"/>
    </source>
</evidence>
<dbReference type="InterPro" id="IPR031631">
    <property type="entry name" value="Glyco_hydro_63N"/>
</dbReference>
<evidence type="ECO:0000256" key="11">
    <source>
        <dbReference type="ARBA" id="ARBA00038888"/>
    </source>
</evidence>
<protein>
    <recommendedName>
        <fullName evidence="11 12">Mannosyl-oligosaccharide glucosidase</fullName>
        <ecNumber evidence="11 12">3.2.1.106</ecNumber>
    </recommendedName>
</protein>
<keyword evidence="4 12" id="KW-0378">Hydrolase</keyword>
<evidence type="ECO:0000259" key="13">
    <source>
        <dbReference type="Pfam" id="PF03200"/>
    </source>
</evidence>
<evidence type="ECO:0000313" key="16">
    <source>
        <dbReference type="Proteomes" id="UP001140011"/>
    </source>
</evidence>
<accession>A0A9W8GZS3</accession>
<dbReference type="PANTHER" id="PTHR10412">
    <property type="entry name" value="MANNOSYL-OLIGOSACCHARIDE GLUCOSIDASE"/>
    <property type="match status" value="1"/>
</dbReference>
<dbReference type="GO" id="GO:0006487">
    <property type="term" value="P:protein N-linked glycosylation"/>
    <property type="evidence" value="ECO:0007669"/>
    <property type="project" value="UniProtKB-UniRule"/>
</dbReference>
<keyword evidence="8" id="KW-0472">Membrane</keyword>